<organism evidence="1 2">
    <name type="scientific">Rhodopirellula baltica (strain DSM 10527 / NCIMB 13988 / SH1)</name>
    <dbReference type="NCBI Taxonomy" id="243090"/>
    <lineage>
        <taxon>Bacteria</taxon>
        <taxon>Pseudomonadati</taxon>
        <taxon>Planctomycetota</taxon>
        <taxon>Planctomycetia</taxon>
        <taxon>Pirellulales</taxon>
        <taxon>Pirellulaceae</taxon>
        <taxon>Rhodopirellula</taxon>
    </lineage>
</organism>
<dbReference type="EMBL" id="BX294142">
    <property type="protein sequence ID" value="CAD74225.1"/>
    <property type="molecule type" value="Genomic_DNA"/>
</dbReference>
<dbReference type="Proteomes" id="UP000001025">
    <property type="component" value="Chromosome"/>
</dbReference>
<dbReference type="InParanoid" id="Q7URW2"/>
<dbReference type="AlphaFoldDB" id="Q7URW2"/>
<name>Q7URW2_RHOBA</name>
<dbReference type="EnsemblBacteria" id="CAD74225">
    <property type="protein sequence ID" value="CAD74225"/>
    <property type="gene ID" value="RB5418"/>
</dbReference>
<protein>
    <submittedName>
        <fullName evidence="1">Uncharacterized protein</fullName>
    </submittedName>
</protein>
<accession>Q7URW2</accession>
<evidence type="ECO:0000313" key="2">
    <source>
        <dbReference type="Proteomes" id="UP000001025"/>
    </source>
</evidence>
<dbReference type="HOGENOM" id="CLU_2702348_0_0_0"/>
<dbReference type="KEGG" id="rba:RB5418"/>
<evidence type="ECO:0000313" key="1">
    <source>
        <dbReference type="EMBL" id="CAD74225.1"/>
    </source>
</evidence>
<gene>
    <name evidence="1" type="ordered locus">RB5418</name>
</gene>
<dbReference type="STRING" id="243090.RB5418"/>
<sequence length="73" mass="8406">MNRRIERSWRVSKATNWLYRCSRWFESMLLLGGSLAAIHFSPPSHSTLWPIYKDFSRAFAQLSKISAASCLLG</sequence>
<proteinExistence type="predicted"/>
<reference evidence="1 2" key="1">
    <citation type="journal article" date="2003" name="Proc. Natl. Acad. Sci. U.S.A.">
        <title>Complete genome sequence of the marine planctomycete Pirellula sp. strain 1.</title>
        <authorList>
            <person name="Gloeckner F.O."/>
            <person name="Kube M."/>
            <person name="Bauer M."/>
            <person name="Teeling H."/>
            <person name="Lombardot T."/>
            <person name="Ludwig W."/>
            <person name="Gade D."/>
            <person name="Beck A."/>
            <person name="Borzym K."/>
            <person name="Heitmann K."/>
            <person name="Rabus R."/>
            <person name="Schlesner H."/>
            <person name="Amann R."/>
            <person name="Reinhardt R."/>
        </authorList>
    </citation>
    <scope>NUCLEOTIDE SEQUENCE [LARGE SCALE GENOMIC DNA]</scope>
    <source>
        <strain evidence="2">DSM 10527 / NCIMB 13988 / SH1</strain>
    </source>
</reference>
<keyword evidence="2" id="KW-1185">Reference proteome</keyword>